<dbReference type="OrthoDB" id="3210850at2759"/>
<dbReference type="HOGENOM" id="CLU_2741650_0_0_1"/>
<reference evidence="2" key="2">
    <citation type="submission" date="2015-01" db="EMBL/GenBank/DDBJ databases">
        <title>Evolutionary Origins and Diversification of the Mycorrhizal Mutualists.</title>
        <authorList>
            <consortium name="DOE Joint Genome Institute"/>
            <consortium name="Mycorrhizal Genomics Consortium"/>
            <person name="Kohler A."/>
            <person name="Kuo A."/>
            <person name="Nagy L.G."/>
            <person name="Floudas D."/>
            <person name="Copeland A."/>
            <person name="Barry K.W."/>
            <person name="Cichocki N."/>
            <person name="Veneault-Fourrey C."/>
            <person name="LaButti K."/>
            <person name="Lindquist E.A."/>
            <person name="Lipzen A."/>
            <person name="Lundell T."/>
            <person name="Morin E."/>
            <person name="Murat C."/>
            <person name="Riley R."/>
            <person name="Ohm R."/>
            <person name="Sun H."/>
            <person name="Tunlid A."/>
            <person name="Henrissat B."/>
            <person name="Grigoriev I.V."/>
            <person name="Hibbett D.S."/>
            <person name="Martin F."/>
        </authorList>
    </citation>
    <scope>NUCLEOTIDE SEQUENCE [LARGE SCALE GENOMIC DNA]</scope>
    <source>
        <strain evidence="2">MAFF 305830</strain>
    </source>
</reference>
<name>A0A0C2W5U4_SERVB</name>
<evidence type="ECO:0000313" key="1">
    <source>
        <dbReference type="EMBL" id="KIM21823.1"/>
    </source>
</evidence>
<dbReference type="Proteomes" id="UP000054097">
    <property type="component" value="Unassembled WGS sequence"/>
</dbReference>
<proteinExistence type="predicted"/>
<dbReference type="EMBL" id="KN824371">
    <property type="protein sequence ID" value="KIM21823.1"/>
    <property type="molecule type" value="Genomic_DNA"/>
</dbReference>
<reference evidence="1 2" key="1">
    <citation type="submission" date="2014-04" db="EMBL/GenBank/DDBJ databases">
        <authorList>
            <consortium name="DOE Joint Genome Institute"/>
            <person name="Kuo A."/>
            <person name="Zuccaro A."/>
            <person name="Kohler A."/>
            <person name="Nagy L.G."/>
            <person name="Floudas D."/>
            <person name="Copeland A."/>
            <person name="Barry K.W."/>
            <person name="Cichocki N."/>
            <person name="Veneault-Fourrey C."/>
            <person name="LaButti K."/>
            <person name="Lindquist E.A."/>
            <person name="Lipzen A."/>
            <person name="Lundell T."/>
            <person name="Morin E."/>
            <person name="Murat C."/>
            <person name="Sun H."/>
            <person name="Tunlid A."/>
            <person name="Henrissat B."/>
            <person name="Grigoriev I.V."/>
            <person name="Hibbett D.S."/>
            <person name="Martin F."/>
            <person name="Nordberg H.P."/>
            <person name="Cantor M.N."/>
            <person name="Hua S.X."/>
        </authorList>
    </citation>
    <scope>NUCLEOTIDE SEQUENCE [LARGE SCALE GENOMIC DNA]</scope>
    <source>
        <strain evidence="1 2">MAFF 305830</strain>
    </source>
</reference>
<keyword evidence="2" id="KW-1185">Reference proteome</keyword>
<protein>
    <submittedName>
        <fullName evidence="1">Uncharacterized protein</fullName>
    </submittedName>
</protein>
<dbReference type="AlphaFoldDB" id="A0A0C2W5U4"/>
<sequence length="71" mass="7735">MFVWPLLRRNLSTGNLRALAVRTCWAAGVALATSVVNIAILTSLHGQQLGWVCLASCGFDVRLLFSRNVCC</sequence>
<organism evidence="1 2">
    <name type="scientific">Serendipita vermifera MAFF 305830</name>
    <dbReference type="NCBI Taxonomy" id="933852"/>
    <lineage>
        <taxon>Eukaryota</taxon>
        <taxon>Fungi</taxon>
        <taxon>Dikarya</taxon>
        <taxon>Basidiomycota</taxon>
        <taxon>Agaricomycotina</taxon>
        <taxon>Agaricomycetes</taxon>
        <taxon>Sebacinales</taxon>
        <taxon>Serendipitaceae</taxon>
        <taxon>Serendipita</taxon>
    </lineage>
</organism>
<gene>
    <name evidence="1" type="ORF">M408DRAFT_300900</name>
</gene>
<accession>A0A0C2W5U4</accession>
<evidence type="ECO:0000313" key="2">
    <source>
        <dbReference type="Proteomes" id="UP000054097"/>
    </source>
</evidence>